<comment type="similarity">
    <text evidence="1 5">Belongs to the V-ATPase C subunit family.</text>
</comment>
<sequence>MPQADATSSGKAQERGEKAGGTSGKRKAQPALIQLHCFAATRGTENYLLRMNQAASSCRFEAIAFEERIALPVDQCVTAFEQIKKTKTAALVLLQKFEKTLYGAAERSGEEFHYDLPSVDGRGQLQRVTWSDEAFHCLKSRHQMQSTLVQLEAYEQELTKLSGKHQTYLLSYNSIDAEIKAVEKLRTSSLLTASLAQYVNANSMDDYFETDYFKTCLLVIPKSSDADFLATYSGENEEHVGKKEKGKVVSTLTLNPDEIDFLGIVPSSARLLHSDEGYCLYSVILLKRDINRCLDFFREKKWTVREYIPDELAATSDDRVEFLRTKRAEREKALIHFTLENLQRCIDLVTNLALLEIHTEGELRFGQEFDSFACIAENYPRKAMKQAVTYAFGQLLSSCDTKIHDADVEAEGAYLPFIYTTTVLADEAATRAK</sequence>
<dbReference type="VEuPathDB" id="GiardiaDB:GMRT_11720"/>
<dbReference type="InterPro" id="IPR004907">
    <property type="entry name" value="ATPase_V1-cplx_csu"/>
</dbReference>
<dbReference type="OrthoDB" id="6605928at2759"/>
<keyword evidence="4 5" id="KW-0406">Ion transport</keyword>
<dbReference type="AlphaFoldDB" id="A0A4Z1T2B2"/>
<gene>
    <name evidence="7" type="ORF">GMRT_11720</name>
</gene>
<keyword evidence="3 5" id="KW-0375">Hydrogen ion transport</keyword>
<comment type="subunit">
    <text evidence="5">V-ATPase is a heteromultimeric enzyme composed of a peripheral catalytic V1 complex (components A to H) attached to an integral membrane V0 proton pore complex.</text>
</comment>
<evidence type="ECO:0000256" key="1">
    <source>
        <dbReference type="ARBA" id="ARBA00006138"/>
    </source>
</evidence>
<evidence type="ECO:0000313" key="8">
    <source>
        <dbReference type="Proteomes" id="UP000315496"/>
    </source>
</evidence>
<protein>
    <recommendedName>
        <fullName evidence="5">V-type proton ATPase subunit C</fullName>
    </recommendedName>
</protein>
<accession>A0A4Z1T2B2</accession>
<name>A0A4Z1T2B2_GIAMU</name>
<feature type="compositionally biased region" description="Polar residues" evidence="6">
    <location>
        <begin position="1"/>
        <end position="11"/>
    </location>
</feature>
<evidence type="ECO:0000256" key="2">
    <source>
        <dbReference type="ARBA" id="ARBA00022448"/>
    </source>
</evidence>
<keyword evidence="2 5" id="KW-0813">Transport</keyword>
<dbReference type="PANTHER" id="PTHR10137">
    <property type="entry name" value="V-TYPE PROTON ATPASE SUBUNIT C"/>
    <property type="match status" value="1"/>
</dbReference>
<keyword evidence="8" id="KW-1185">Reference proteome</keyword>
<reference evidence="7 8" key="1">
    <citation type="submission" date="2019-05" db="EMBL/GenBank/DDBJ databases">
        <title>The compact genome of Giardia muris reveals important steps in the evolution of intestinal protozoan parasites.</title>
        <authorList>
            <person name="Xu F."/>
            <person name="Jimenez-Gonzalez A."/>
            <person name="Einarsson E."/>
            <person name="Astvaldsson A."/>
            <person name="Peirasmaki D."/>
            <person name="Eckmann L."/>
            <person name="Andersson J.O."/>
            <person name="Svard S.G."/>
            <person name="Jerlstrom-Hultqvist J."/>
        </authorList>
    </citation>
    <scope>NUCLEOTIDE SEQUENCE [LARGE SCALE GENOMIC DNA]</scope>
    <source>
        <strain evidence="7 8">Roberts-Thomson</strain>
    </source>
</reference>
<dbReference type="Pfam" id="PF03223">
    <property type="entry name" value="V-ATPase_C"/>
    <property type="match status" value="1"/>
</dbReference>
<dbReference type="GO" id="GO:0000221">
    <property type="term" value="C:vacuolar proton-transporting V-type ATPase, V1 domain"/>
    <property type="evidence" value="ECO:0007669"/>
    <property type="project" value="TreeGrafter"/>
</dbReference>
<feature type="region of interest" description="Disordered" evidence="6">
    <location>
        <begin position="1"/>
        <end position="27"/>
    </location>
</feature>
<dbReference type="SUPFAM" id="SSF118203">
    <property type="entry name" value="Vacuolar ATP synthase subunit C"/>
    <property type="match status" value="1"/>
</dbReference>
<comment type="function">
    <text evidence="5">Subunit of the V1 complex of vacuolar(H+)-ATPase (V-ATPase), a multisubunit enzyme composed of a peripheral complex (V1) that hydrolyzes ATP and a membrane integral complex (V0) that translocates protons. V-ATPase is responsible for acidifying and maintaining the pH of intracellular compartments and in some cell types, is targeted to the plasma membrane, where it is responsible for acidifying the extracellular environment. Subunit C is necessary for the assembly of the catalytic sector of the enzyme and is likely to have a specific function in its catalytic activity.</text>
</comment>
<dbReference type="InterPro" id="IPR036132">
    <property type="entry name" value="Vac_ATP_synth_c_sf"/>
</dbReference>
<evidence type="ECO:0000256" key="5">
    <source>
        <dbReference type="RuleBase" id="RU364010"/>
    </source>
</evidence>
<evidence type="ECO:0000256" key="6">
    <source>
        <dbReference type="SAM" id="MobiDB-lite"/>
    </source>
</evidence>
<dbReference type="Gene3D" id="3.30.70.100">
    <property type="match status" value="1"/>
</dbReference>
<dbReference type="GO" id="GO:0046961">
    <property type="term" value="F:proton-transporting ATPase activity, rotational mechanism"/>
    <property type="evidence" value="ECO:0007669"/>
    <property type="project" value="InterPro"/>
</dbReference>
<evidence type="ECO:0000256" key="3">
    <source>
        <dbReference type="ARBA" id="ARBA00022781"/>
    </source>
</evidence>
<comment type="caution">
    <text evidence="7">The sequence shown here is derived from an EMBL/GenBank/DDBJ whole genome shotgun (WGS) entry which is preliminary data.</text>
</comment>
<evidence type="ECO:0000313" key="7">
    <source>
        <dbReference type="EMBL" id="TNJ26729.1"/>
    </source>
</evidence>
<dbReference type="Proteomes" id="UP000315496">
    <property type="component" value="Chromosome 4"/>
</dbReference>
<evidence type="ECO:0000256" key="4">
    <source>
        <dbReference type="ARBA" id="ARBA00023065"/>
    </source>
</evidence>
<organism evidence="7 8">
    <name type="scientific">Giardia muris</name>
    <dbReference type="NCBI Taxonomy" id="5742"/>
    <lineage>
        <taxon>Eukaryota</taxon>
        <taxon>Metamonada</taxon>
        <taxon>Diplomonadida</taxon>
        <taxon>Hexamitidae</taxon>
        <taxon>Giardiinae</taxon>
        <taxon>Giardia</taxon>
    </lineage>
</organism>
<dbReference type="PANTHER" id="PTHR10137:SF0">
    <property type="entry name" value="V-TYPE PROTON ATPASE SUBUNIT C"/>
    <property type="match status" value="1"/>
</dbReference>
<dbReference type="EMBL" id="VDLU01000004">
    <property type="protein sequence ID" value="TNJ26729.1"/>
    <property type="molecule type" value="Genomic_DNA"/>
</dbReference>
<proteinExistence type="inferred from homology"/>